<dbReference type="AlphaFoldDB" id="A0A4R7S187"/>
<dbReference type="PROSITE" id="PS51257">
    <property type="entry name" value="PROKAR_LIPOPROTEIN"/>
    <property type="match status" value="1"/>
</dbReference>
<proteinExistence type="predicted"/>
<gene>
    <name evidence="2" type="ORF">EI77_02277</name>
</gene>
<reference evidence="2 3" key="1">
    <citation type="submission" date="2019-03" db="EMBL/GenBank/DDBJ databases">
        <title>Genomic Encyclopedia of Archaeal and Bacterial Type Strains, Phase II (KMG-II): from individual species to whole genera.</title>
        <authorList>
            <person name="Goeker M."/>
        </authorList>
    </citation>
    <scope>NUCLEOTIDE SEQUENCE [LARGE SCALE GENOMIC DNA]</scope>
    <source>
        <strain evidence="2 3">ATCC 25309</strain>
    </source>
</reference>
<evidence type="ECO:0008006" key="4">
    <source>
        <dbReference type="Google" id="ProtNLM"/>
    </source>
</evidence>
<comment type="caution">
    <text evidence="2">The sequence shown here is derived from an EMBL/GenBank/DDBJ whole genome shotgun (WGS) entry which is preliminary data.</text>
</comment>
<name>A0A4R7S187_9BACT</name>
<evidence type="ECO:0000313" key="2">
    <source>
        <dbReference type="EMBL" id="TDU71158.1"/>
    </source>
</evidence>
<sequence length="261" mass="28394">MSLRGILKLLVSSSLLAACTVPGSAPSASPQLSPSQLQRVGQRIWQNECAGTVAGLTSWNTGEDFASLGIGHFIWYSTGKKGPFEESFPPLVSFMEARGVKMPAWAKGPCPWGSKASFEGDKNGPRQTALRTTLSKTVALQTEFIIARLQRALPKMKASSKKPSLVQAHFDMLLATPEGAFCLIDYVNFKGEGTAPTERYNGQGWGLLQVLEGMKQPTPAAFADAAKAVLSRRVQNAPAARKEQRWLAGWHNRCDGYKRKL</sequence>
<dbReference type="Proteomes" id="UP000295662">
    <property type="component" value="Unassembled WGS sequence"/>
</dbReference>
<accession>A0A4R7S187</accession>
<evidence type="ECO:0000313" key="3">
    <source>
        <dbReference type="Proteomes" id="UP000295662"/>
    </source>
</evidence>
<keyword evidence="1" id="KW-0732">Signal</keyword>
<evidence type="ECO:0000256" key="1">
    <source>
        <dbReference type="SAM" id="SignalP"/>
    </source>
</evidence>
<dbReference type="EMBL" id="SOCA01000003">
    <property type="protein sequence ID" value="TDU71158.1"/>
    <property type="molecule type" value="Genomic_DNA"/>
</dbReference>
<feature type="chain" id="PRO_5020578769" description="Chitosanase" evidence="1">
    <location>
        <begin position="18"/>
        <end position="261"/>
    </location>
</feature>
<feature type="signal peptide" evidence="1">
    <location>
        <begin position="1"/>
        <end position="17"/>
    </location>
</feature>
<organism evidence="2 3">
    <name type="scientific">Prosthecobacter fusiformis</name>
    <dbReference type="NCBI Taxonomy" id="48464"/>
    <lineage>
        <taxon>Bacteria</taxon>
        <taxon>Pseudomonadati</taxon>
        <taxon>Verrucomicrobiota</taxon>
        <taxon>Verrucomicrobiia</taxon>
        <taxon>Verrucomicrobiales</taxon>
        <taxon>Verrucomicrobiaceae</taxon>
        <taxon>Prosthecobacter</taxon>
    </lineage>
</organism>
<keyword evidence="3" id="KW-1185">Reference proteome</keyword>
<protein>
    <recommendedName>
        <fullName evidence="4">Chitosanase</fullName>
    </recommendedName>
</protein>